<accession>A0ABS9ZHZ7</accession>
<proteinExistence type="predicted"/>
<dbReference type="PANTHER" id="PTHR45138:SF9">
    <property type="entry name" value="DIGUANYLATE CYCLASE DGCM-RELATED"/>
    <property type="match status" value="1"/>
</dbReference>
<keyword evidence="3" id="KW-0472">Membrane</keyword>
<dbReference type="CDD" id="cd12915">
    <property type="entry name" value="PDC2_DGC_like"/>
    <property type="match status" value="1"/>
</dbReference>
<keyword evidence="3" id="KW-1133">Transmembrane helix</keyword>
<dbReference type="InterPro" id="IPR000160">
    <property type="entry name" value="GGDEF_dom"/>
</dbReference>
<dbReference type="PANTHER" id="PTHR45138">
    <property type="entry name" value="REGULATORY COMPONENTS OF SENSORY TRANSDUCTION SYSTEM"/>
    <property type="match status" value="1"/>
</dbReference>
<protein>
    <recommendedName>
        <fullName evidence="1">diguanylate cyclase</fullName>
        <ecNumber evidence="1">2.7.7.65</ecNumber>
    </recommendedName>
</protein>
<comment type="caution">
    <text evidence="5">The sequence shown here is derived from an EMBL/GenBank/DDBJ whole genome shotgun (WGS) entry which is preliminary data.</text>
</comment>
<dbReference type="SMART" id="SM00267">
    <property type="entry name" value="GGDEF"/>
    <property type="match status" value="1"/>
</dbReference>
<dbReference type="InterPro" id="IPR050469">
    <property type="entry name" value="Diguanylate_Cyclase"/>
</dbReference>
<dbReference type="PROSITE" id="PS50887">
    <property type="entry name" value="GGDEF"/>
    <property type="match status" value="1"/>
</dbReference>
<dbReference type="Gene3D" id="3.30.70.270">
    <property type="match status" value="1"/>
</dbReference>
<dbReference type="CDD" id="cd01949">
    <property type="entry name" value="GGDEF"/>
    <property type="match status" value="1"/>
</dbReference>
<keyword evidence="3" id="KW-0812">Transmembrane</keyword>
<dbReference type="InterPro" id="IPR029787">
    <property type="entry name" value="Nucleotide_cyclase"/>
</dbReference>
<sequence>MIAPHAMQASRKNWQRPEIILIFGSVLAITAIAIIVVSLLIRERRDANEAAARASSNIVRLIDADVLRNAELYDTSLQGMINAWQLPELHSIAPNLRHLVLFDRSTAARYKGDLLLLDKDGRILADSTSLEPRPYNLAERPHFQEHMRNPSLDMMVGAPFKARWGFKDWCISFSRRISGEDGSFQGIASAAMRLVYFKQLFRTLDIGPDSNVTLLNTDGTLLARHPDIPGRDIIGESFASSPNFKRILEEGNGSFSGISSVDGKERLYTFSHVGELPLIVVVGQSVKEVYALWYRNVLLVGAATTVLCLGILWLSLLLRRELGLRHQAESELRARASTDALTGLANRRRLDEVMKSEWTRSMRSGEPLSLLVIDVDHFKAFNDRHGHHGGDEALRNVASTIAHNIRRPGDFVARYGGEEFVVVLGETGLEGARVIAELIRKAVEAIAPYASDSQPITVSIGIACAEAKTGETIDLLFKTADEALYAAKSKGRNRVEPG</sequence>
<evidence type="ECO:0000259" key="4">
    <source>
        <dbReference type="PROSITE" id="PS50887"/>
    </source>
</evidence>
<feature type="transmembrane region" description="Helical" evidence="3">
    <location>
        <begin position="20"/>
        <end position="41"/>
    </location>
</feature>
<dbReference type="NCBIfam" id="TIGR00254">
    <property type="entry name" value="GGDEF"/>
    <property type="match status" value="1"/>
</dbReference>
<dbReference type="CDD" id="cd12914">
    <property type="entry name" value="PDC1_DGC_like"/>
    <property type="match status" value="1"/>
</dbReference>
<evidence type="ECO:0000313" key="6">
    <source>
        <dbReference type="Proteomes" id="UP001320513"/>
    </source>
</evidence>
<dbReference type="EC" id="2.7.7.65" evidence="1"/>
<reference evidence="5 6" key="1">
    <citation type="submission" date="2015-12" db="EMBL/GenBank/DDBJ databases">
        <title>Phylogenomics in the description of a new species in the Pseudomonas syringae group.</title>
        <authorList>
            <person name="Busquets A."/>
            <person name="Gomila M."/>
            <person name="Beiki F."/>
            <person name="Rahimian H."/>
            <person name="Mulet M."/>
            <person name="Sanchez D."/>
            <person name="Garcia-Valdes E."/>
            <person name="Lalucat J."/>
        </authorList>
    </citation>
    <scope>NUCLEOTIDE SEQUENCE [LARGE SCALE GENOMIC DNA]</scope>
    <source>
        <strain evidence="5 6">S25</strain>
    </source>
</reference>
<dbReference type="Pfam" id="PF22588">
    <property type="entry name" value="dCache_1_like"/>
    <property type="match status" value="1"/>
</dbReference>
<dbReference type="Pfam" id="PF00990">
    <property type="entry name" value="GGDEF"/>
    <property type="match status" value="1"/>
</dbReference>
<keyword evidence="6" id="KW-1185">Reference proteome</keyword>
<dbReference type="InterPro" id="IPR043128">
    <property type="entry name" value="Rev_trsase/Diguanyl_cyclase"/>
</dbReference>
<evidence type="ECO:0000256" key="1">
    <source>
        <dbReference type="ARBA" id="ARBA00012528"/>
    </source>
</evidence>
<feature type="domain" description="GGDEF" evidence="4">
    <location>
        <begin position="366"/>
        <end position="498"/>
    </location>
</feature>
<evidence type="ECO:0000256" key="3">
    <source>
        <dbReference type="SAM" id="Phobius"/>
    </source>
</evidence>
<organism evidence="5 6">
    <name type="scientific">Pseudomonas maioricensis</name>
    <dbReference type="NCBI Taxonomy" id="1766623"/>
    <lineage>
        <taxon>Bacteria</taxon>
        <taxon>Pseudomonadati</taxon>
        <taxon>Pseudomonadota</taxon>
        <taxon>Gammaproteobacteria</taxon>
        <taxon>Pseudomonadales</taxon>
        <taxon>Pseudomonadaceae</taxon>
        <taxon>Pseudomonas</taxon>
    </lineage>
</organism>
<dbReference type="Gene3D" id="3.30.450.20">
    <property type="entry name" value="PAS domain"/>
    <property type="match status" value="2"/>
</dbReference>
<dbReference type="RefSeq" id="WP_243246198.1">
    <property type="nucleotide sequence ID" value="NZ_LOHG01000006.1"/>
</dbReference>
<dbReference type="InterPro" id="IPR054327">
    <property type="entry name" value="His-kinase-like_sensor"/>
</dbReference>
<dbReference type="Proteomes" id="UP001320513">
    <property type="component" value="Unassembled WGS sequence"/>
</dbReference>
<dbReference type="EMBL" id="LOHG01000006">
    <property type="protein sequence ID" value="MCI8210178.1"/>
    <property type="molecule type" value="Genomic_DNA"/>
</dbReference>
<evidence type="ECO:0000256" key="2">
    <source>
        <dbReference type="ARBA" id="ARBA00034247"/>
    </source>
</evidence>
<comment type="catalytic activity">
    <reaction evidence="2">
        <text>2 GTP = 3',3'-c-di-GMP + 2 diphosphate</text>
        <dbReference type="Rhea" id="RHEA:24898"/>
        <dbReference type="ChEBI" id="CHEBI:33019"/>
        <dbReference type="ChEBI" id="CHEBI:37565"/>
        <dbReference type="ChEBI" id="CHEBI:58805"/>
        <dbReference type="EC" id="2.7.7.65"/>
    </reaction>
</comment>
<feature type="transmembrane region" description="Helical" evidence="3">
    <location>
        <begin position="298"/>
        <end position="318"/>
    </location>
</feature>
<dbReference type="SUPFAM" id="SSF55073">
    <property type="entry name" value="Nucleotide cyclase"/>
    <property type="match status" value="1"/>
</dbReference>
<evidence type="ECO:0000313" key="5">
    <source>
        <dbReference type="EMBL" id="MCI8210178.1"/>
    </source>
</evidence>
<gene>
    <name evidence="5" type="ORF">AUC61_11585</name>
</gene>
<name>A0ABS9ZHZ7_9PSED</name>